<proteinExistence type="predicted"/>
<protein>
    <recommendedName>
        <fullName evidence="8">CD3 gamma/delta subunit Ig-like domain-containing protein</fullName>
    </recommendedName>
</protein>
<gene>
    <name evidence="6" type="primary">LOC113581196</name>
</gene>
<accession>A0A4W4GXK4</accession>
<dbReference type="GO" id="GO:0009897">
    <property type="term" value="C:external side of plasma membrane"/>
    <property type="evidence" value="ECO:0007669"/>
    <property type="project" value="TreeGrafter"/>
</dbReference>
<keyword evidence="4" id="KW-0812">Transmembrane</keyword>
<dbReference type="PANTHER" id="PTHR10570">
    <property type="entry name" value="T-CELL SURFACE GLYCOPROTEIN CD3 GAMMA CHAIN / DELTA CHAIN"/>
    <property type="match status" value="1"/>
</dbReference>
<comment type="subcellular location">
    <subcellularLocation>
        <location evidence="1">Cell membrane</location>
        <topology evidence="1">Single-pass type I membrane protein</topology>
    </subcellularLocation>
</comment>
<reference evidence="6" key="5">
    <citation type="submission" date="2025-09" db="UniProtKB">
        <authorList>
            <consortium name="Ensembl"/>
        </authorList>
    </citation>
    <scope>IDENTIFICATION</scope>
</reference>
<dbReference type="Ensembl" id="ENSEEET00000041676.2">
    <property type="protein sequence ID" value="ENSEEEP00000041199.2"/>
    <property type="gene ID" value="ENSEEEG00000019498.2"/>
</dbReference>
<reference evidence="6" key="4">
    <citation type="submission" date="2025-08" db="UniProtKB">
        <authorList>
            <consortium name="Ensembl"/>
        </authorList>
    </citation>
    <scope>IDENTIFICATION</scope>
</reference>
<feature type="transmembrane region" description="Helical" evidence="4">
    <location>
        <begin position="102"/>
        <end position="126"/>
    </location>
</feature>
<reference evidence="7" key="2">
    <citation type="journal article" date="2017" name="Sci. Adv.">
        <title>A tail of two voltages: Proteomic comparison of the three electric organs of the electric eel.</title>
        <authorList>
            <person name="Traeger L.L."/>
            <person name="Sabat G."/>
            <person name="Barrett-Wilt G.A."/>
            <person name="Wells G.B."/>
            <person name="Sussman M.R."/>
        </authorList>
    </citation>
    <scope>NUCLEOTIDE SEQUENCE [LARGE SCALE GENOMIC DNA]</scope>
</reference>
<keyword evidence="7" id="KW-1185">Reference proteome</keyword>
<evidence type="ECO:0000313" key="6">
    <source>
        <dbReference type="Ensembl" id="ENSEEEP00000041199.2"/>
    </source>
</evidence>
<evidence type="ECO:0000256" key="2">
    <source>
        <dbReference type="ARBA" id="ARBA00022475"/>
    </source>
</evidence>
<dbReference type="AlphaFoldDB" id="A0A4W4GXK4"/>
<feature type="chain" id="PRO_5044198261" description="CD3 gamma/delta subunit Ig-like domain-containing protein" evidence="5">
    <location>
        <begin position="24"/>
        <end position="169"/>
    </location>
</feature>
<dbReference type="Proteomes" id="UP000314983">
    <property type="component" value="Chromosome 15"/>
</dbReference>
<dbReference type="GO" id="GO:0042105">
    <property type="term" value="C:alpha-beta T cell receptor complex"/>
    <property type="evidence" value="ECO:0007669"/>
    <property type="project" value="TreeGrafter"/>
</dbReference>
<evidence type="ECO:0008006" key="8">
    <source>
        <dbReference type="Google" id="ProtNLM"/>
    </source>
</evidence>
<dbReference type="InterPro" id="IPR015484">
    <property type="entry name" value="CD3_esu/gsu/dsu"/>
</dbReference>
<keyword evidence="4" id="KW-1133">Transmembrane helix</keyword>
<evidence type="ECO:0000313" key="7">
    <source>
        <dbReference type="Proteomes" id="UP000314983"/>
    </source>
</evidence>
<keyword evidence="3 5" id="KW-0732">Signal</keyword>
<sequence>RDKMNQCGMSCVLLIFAVAASIADQGNVDVSFTRVTLECPYPKTSTQWKIHQQNIISTGNNIYVINNYTDQTDGLHYCQNGKEIYYFFTRIKVCENCIELNVAMASGLIIGDILLTLGVILIVYLCTRMKSGSATPQRSTHIRQTGAPTPPDPDYQVNYACVCLYISCW</sequence>
<dbReference type="Pfam" id="PF16681">
    <property type="entry name" value="Ig_5"/>
    <property type="match status" value="1"/>
</dbReference>
<reference evidence="7" key="1">
    <citation type="journal article" date="2014" name="Science">
        <title>Nonhuman genetics. Genomic basis for the convergent evolution of electric organs.</title>
        <authorList>
            <person name="Gallant J.R."/>
            <person name="Traeger L.L."/>
            <person name="Volkening J.D."/>
            <person name="Moffett H."/>
            <person name="Chen P.H."/>
            <person name="Novina C.D."/>
            <person name="Phillips G.N.Jr."/>
            <person name="Anand R."/>
            <person name="Wells G.B."/>
            <person name="Pinch M."/>
            <person name="Guth R."/>
            <person name="Unguez G.A."/>
            <person name="Albert J.S."/>
            <person name="Zakon H.H."/>
            <person name="Samanta M.P."/>
            <person name="Sussman M.R."/>
        </authorList>
    </citation>
    <scope>NUCLEOTIDE SEQUENCE [LARGE SCALE GENOMIC DNA]</scope>
</reference>
<dbReference type="InterPro" id="IPR013783">
    <property type="entry name" value="Ig-like_fold"/>
</dbReference>
<evidence type="ECO:0000256" key="3">
    <source>
        <dbReference type="ARBA" id="ARBA00022729"/>
    </source>
</evidence>
<dbReference type="STRING" id="8005.ENSEEEP00000041199"/>
<evidence type="ECO:0000256" key="5">
    <source>
        <dbReference type="SAM" id="SignalP"/>
    </source>
</evidence>
<evidence type="ECO:0000256" key="4">
    <source>
        <dbReference type="SAM" id="Phobius"/>
    </source>
</evidence>
<dbReference type="Gene3D" id="2.60.40.10">
    <property type="entry name" value="Immunoglobulins"/>
    <property type="match status" value="1"/>
</dbReference>
<organism evidence="6 7">
    <name type="scientific">Electrophorus electricus</name>
    <name type="common">Electric eel</name>
    <name type="synonym">Gymnotus electricus</name>
    <dbReference type="NCBI Taxonomy" id="8005"/>
    <lineage>
        <taxon>Eukaryota</taxon>
        <taxon>Metazoa</taxon>
        <taxon>Chordata</taxon>
        <taxon>Craniata</taxon>
        <taxon>Vertebrata</taxon>
        <taxon>Euteleostomi</taxon>
        <taxon>Actinopterygii</taxon>
        <taxon>Neopterygii</taxon>
        <taxon>Teleostei</taxon>
        <taxon>Ostariophysi</taxon>
        <taxon>Gymnotiformes</taxon>
        <taxon>Gymnotoidei</taxon>
        <taxon>Gymnotidae</taxon>
        <taxon>Electrophorus</taxon>
    </lineage>
</organism>
<evidence type="ECO:0000256" key="1">
    <source>
        <dbReference type="ARBA" id="ARBA00004251"/>
    </source>
</evidence>
<reference evidence="6" key="3">
    <citation type="submission" date="2020-05" db="EMBL/GenBank/DDBJ databases">
        <title>Electrophorus electricus (electric eel) genome, fEleEle1, primary haplotype.</title>
        <authorList>
            <person name="Myers G."/>
            <person name="Meyer A."/>
            <person name="Fedrigo O."/>
            <person name="Formenti G."/>
            <person name="Rhie A."/>
            <person name="Tracey A."/>
            <person name="Sims Y."/>
            <person name="Jarvis E.D."/>
        </authorList>
    </citation>
    <scope>NUCLEOTIDE SEQUENCE [LARGE SCALE GENOMIC DNA]</scope>
</reference>
<dbReference type="PANTHER" id="PTHR10570:SF9">
    <property type="entry name" value="T-CELL SURFACE GLYCOPROTEIN CD3 EPSILON CHAIN"/>
    <property type="match status" value="1"/>
</dbReference>
<dbReference type="GO" id="GO:0007166">
    <property type="term" value="P:cell surface receptor signaling pathway"/>
    <property type="evidence" value="ECO:0007669"/>
    <property type="project" value="TreeGrafter"/>
</dbReference>
<keyword evidence="2" id="KW-1003">Cell membrane</keyword>
<name>A0A4W4GXK4_ELEEL</name>
<keyword evidence="4" id="KW-0472">Membrane</keyword>
<feature type="signal peptide" evidence="5">
    <location>
        <begin position="1"/>
        <end position="23"/>
    </location>
</feature>
<dbReference type="OMA" id="TITCPFE"/>
<dbReference type="GO" id="GO:0004888">
    <property type="term" value="F:transmembrane signaling receptor activity"/>
    <property type="evidence" value="ECO:0007669"/>
    <property type="project" value="TreeGrafter"/>
</dbReference>
<dbReference type="GeneTree" id="ENSGT01120000272648"/>
<dbReference type="GO" id="GO:0045059">
    <property type="term" value="P:positive thymic T cell selection"/>
    <property type="evidence" value="ECO:0007669"/>
    <property type="project" value="TreeGrafter"/>
</dbReference>